<reference evidence="8 9" key="1">
    <citation type="journal article" date="2023" name="Elife">
        <title>Identification of key yeast species and microbe-microbe interactions impacting larval growth of Drosophila in the wild.</title>
        <authorList>
            <person name="Mure A."/>
            <person name="Sugiura Y."/>
            <person name="Maeda R."/>
            <person name="Honda K."/>
            <person name="Sakurai N."/>
            <person name="Takahashi Y."/>
            <person name="Watada M."/>
            <person name="Katoh T."/>
            <person name="Gotoh A."/>
            <person name="Gotoh Y."/>
            <person name="Taniguchi I."/>
            <person name="Nakamura K."/>
            <person name="Hayashi T."/>
            <person name="Katayama T."/>
            <person name="Uemura T."/>
            <person name="Hattori Y."/>
        </authorList>
    </citation>
    <scope>NUCLEOTIDE SEQUENCE [LARGE SCALE GENOMIC DNA]</scope>
    <source>
        <strain evidence="8 9">PK-24</strain>
    </source>
</reference>
<keyword evidence="4 7" id="KW-1133">Transmembrane helix</keyword>
<evidence type="ECO:0000256" key="2">
    <source>
        <dbReference type="ARBA" id="ARBA00022448"/>
    </source>
</evidence>
<gene>
    <name evidence="8" type="ORF">DAPK24_053480</name>
</gene>
<dbReference type="Pfam" id="PF07690">
    <property type="entry name" value="MFS_1"/>
    <property type="match status" value="1"/>
</dbReference>
<evidence type="ECO:0000256" key="4">
    <source>
        <dbReference type="ARBA" id="ARBA00022989"/>
    </source>
</evidence>
<protein>
    <submittedName>
        <fullName evidence="8">Fen2 protein</fullName>
    </submittedName>
</protein>
<comment type="similarity">
    <text evidence="6">Belongs to the major facilitator superfamily. Allantoate permease family.</text>
</comment>
<evidence type="ECO:0000313" key="8">
    <source>
        <dbReference type="EMBL" id="GMM48750.1"/>
    </source>
</evidence>
<dbReference type="Gene3D" id="1.20.1250.20">
    <property type="entry name" value="MFS general substrate transporter like domains"/>
    <property type="match status" value="1"/>
</dbReference>
<dbReference type="FunFam" id="1.20.1250.20:FF:000065">
    <property type="entry name" value="Putative MFS pantothenate transporter"/>
    <property type="match status" value="1"/>
</dbReference>
<evidence type="ECO:0000256" key="1">
    <source>
        <dbReference type="ARBA" id="ARBA00004141"/>
    </source>
</evidence>
<dbReference type="Proteomes" id="UP001378960">
    <property type="component" value="Unassembled WGS sequence"/>
</dbReference>
<comment type="caution">
    <text evidence="8">The sequence shown here is derived from an EMBL/GenBank/DDBJ whole genome shotgun (WGS) entry which is preliminary data.</text>
</comment>
<organism evidence="8 9">
    <name type="scientific">Pichia kluyveri</name>
    <name type="common">Yeast</name>
    <dbReference type="NCBI Taxonomy" id="36015"/>
    <lineage>
        <taxon>Eukaryota</taxon>
        <taxon>Fungi</taxon>
        <taxon>Dikarya</taxon>
        <taxon>Ascomycota</taxon>
        <taxon>Saccharomycotina</taxon>
        <taxon>Pichiomycetes</taxon>
        <taxon>Pichiales</taxon>
        <taxon>Pichiaceae</taxon>
        <taxon>Pichia</taxon>
    </lineage>
</organism>
<feature type="transmembrane region" description="Helical" evidence="7">
    <location>
        <begin position="239"/>
        <end position="257"/>
    </location>
</feature>
<dbReference type="InterPro" id="IPR011701">
    <property type="entry name" value="MFS"/>
</dbReference>
<dbReference type="EMBL" id="BTGB01000009">
    <property type="protein sequence ID" value="GMM48750.1"/>
    <property type="molecule type" value="Genomic_DNA"/>
</dbReference>
<dbReference type="SUPFAM" id="SSF103473">
    <property type="entry name" value="MFS general substrate transporter"/>
    <property type="match status" value="1"/>
</dbReference>
<feature type="transmembrane region" description="Helical" evidence="7">
    <location>
        <begin position="347"/>
        <end position="367"/>
    </location>
</feature>
<feature type="transmembrane region" description="Helical" evidence="7">
    <location>
        <begin position="464"/>
        <end position="484"/>
    </location>
</feature>
<feature type="transmembrane region" description="Helical" evidence="7">
    <location>
        <begin position="167"/>
        <end position="189"/>
    </location>
</feature>
<dbReference type="PANTHER" id="PTHR43791">
    <property type="entry name" value="PERMEASE-RELATED"/>
    <property type="match status" value="1"/>
</dbReference>
<evidence type="ECO:0000256" key="3">
    <source>
        <dbReference type="ARBA" id="ARBA00022692"/>
    </source>
</evidence>
<evidence type="ECO:0000256" key="6">
    <source>
        <dbReference type="ARBA" id="ARBA00037968"/>
    </source>
</evidence>
<feature type="transmembrane region" description="Helical" evidence="7">
    <location>
        <begin position="113"/>
        <end position="133"/>
    </location>
</feature>
<accession>A0AAV5RBT4</accession>
<evidence type="ECO:0000256" key="7">
    <source>
        <dbReference type="SAM" id="Phobius"/>
    </source>
</evidence>
<dbReference type="AlphaFoldDB" id="A0AAV5RBT4"/>
<comment type="subcellular location">
    <subcellularLocation>
        <location evidence="1">Membrane</location>
        <topology evidence="1">Multi-pass membrane protein</topology>
    </subcellularLocation>
</comment>
<sequence>MSVAAIKNYVWPYFKIDHPESFKNEYNDPTVDRNRRAAKVSKYDKYNVLKAFDWYPKHYSPYERKFLMKFDAFVLFFLGASFYTKYLDNANVGSAYVSGLKTDLNLHGNELNYFNTCYTVGYALFQIPITLLITKPHFSRHLLLFCELAWGMMTLANAYVTSAGQMYAIRFFVGVFEACSFPATYVILSSYLTEEELFKRAGVYGAFAVAGNASSGALQTRARESLNGVMGLSGWRWQFIIDAVITFGIFLYGFFLFPGIPSACKSFAFFSEDDMIFARKRLENKIAFPKRFTWGTLKETISTWQVYFGSAIWVLHHQSWYSNGPKLYMKSRPDLYTTSMVTTWDSYMYVVGIPCAIMVAPLCQYYGKFLPVNSVMLITYYACIILVIWNVPNNVLISAFFLERPFRDGLAQVYYTWIATLCKDNVEKKALVLSWIQALSYAVNAFAIPLQYNVKDAPRFKKGYIINFVLIGCSHLVFLAGLWLEKYDLKYFPKIAGKRHVDNNEFFIENIEGSDDSTDESSTYIREIGKHDIEVNATQYEINNSDNEGRNSIHSVEFK</sequence>
<evidence type="ECO:0000313" key="9">
    <source>
        <dbReference type="Proteomes" id="UP001378960"/>
    </source>
</evidence>
<feature type="transmembrane region" description="Helical" evidence="7">
    <location>
        <begin position="379"/>
        <end position="402"/>
    </location>
</feature>
<dbReference type="GO" id="GO:0016020">
    <property type="term" value="C:membrane"/>
    <property type="evidence" value="ECO:0007669"/>
    <property type="project" value="UniProtKB-SubCell"/>
</dbReference>
<dbReference type="InterPro" id="IPR036259">
    <property type="entry name" value="MFS_trans_sf"/>
</dbReference>
<evidence type="ECO:0000256" key="5">
    <source>
        <dbReference type="ARBA" id="ARBA00023136"/>
    </source>
</evidence>
<feature type="transmembrane region" description="Helical" evidence="7">
    <location>
        <begin position="430"/>
        <end position="452"/>
    </location>
</feature>
<proteinExistence type="inferred from homology"/>
<dbReference type="PANTHER" id="PTHR43791:SF15">
    <property type="entry name" value="TRANSPORTER SEO1-RELATED"/>
    <property type="match status" value="1"/>
</dbReference>
<keyword evidence="5 7" id="KW-0472">Membrane</keyword>
<feature type="transmembrane region" description="Helical" evidence="7">
    <location>
        <begin position="142"/>
        <end position="161"/>
    </location>
</feature>
<keyword evidence="9" id="KW-1185">Reference proteome</keyword>
<name>A0AAV5RBT4_PICKL</name>
<keyword evidence="2" id="KW-0813">Transport</keyword>
<dbReference type="GO" id="GO:0022857">
    <property type="term" value="F:transmembrane transporter activity"/>
    <property type="evidence" value="ECO:0007669"/>
    <property type="project" value="InterPro"/>
</dbReference>
<keyword evidence="3 7" id="KW-0812">Transmembrane</keyword>